<evidence type="ECO:0000256" key="5">
    <source>
        <dbReference type="ARBA" id="ARBA00022989"/>
    </source>
</evidence>
<dbReference type="Proteomes" id="UP000039370">
    <property type="component" value="Unassembled WGS sequence"/>
</dbReference>
<accession>A0A0B7IPB2</accession>
<feature type="transmembrane region" description="Helical" evidence="7">
    <location>
        <begin position="12"/>
        <end position="40"/>
    </location>
</feature>
<dbReference type="GO" id="GO:0008324">
    <property type="term" value="F:monoatomic cation transmembrane transporter activity"/>
    <property type="evidence" value="ECO:0007669"/>
    <property type="project" value="InterPro"/>
</dbReference>
<evidence type="ECO:0000256" key="1">
    <source>
        <dbReference type="ARBA" id="ARBA00004651"/>
    </source>
</evidence>
<evidence type="ECO:0000313" key="11">
    <source>
        <dbReference type="Proteomes" id="UP000044026"/>
    </source>
</evidence>
<dbReference type="InterPro" id="IPR002758">
    <property type="entry name" value="Cation_antiport_E"/>
</dbReference>
<evidence type="ECO:0000256" key="7">
    <source>
        <dbReference type="SAM" id="Phobius"/>
    </source>
</evidence>
<name>A0A0B7IPB2_9FLAO</name>
<dbReference type="OMA" id="LYIHAMD"/>
<dbReference type="EMBL" id="CDOE01000076">
    <property type="protein sequence ID" value="CEN40334.1"/>
    <property type="molecule type" value="Genomic_DNA"/>
</dbReference>
<sequence>MKAQFLLNMLLTLVWVFITGDLSLANFIFAFLLSFGILWLVSRNSTHEQQKYFVILPKIINLILFFFKELVKANLQVAYEVMTPKYNMKPGIIALPLDVTTDFEIAMLANFISLTPGTFSIDVSTDRKTLYVHGMYVSDREKFIHDIKHGFEKRILEISR</sequence>
<dbReference type="GeneID" id="69580163"/>
<evidence type="ECO:0000313" key="8">
    <source>
        <dbReference type="EMBL" id="CEN40334.1"/>
    </source>
</evidence>
<dbReference type="Pfam" id="PF01899">
    <property type="entry name" value="MNHE"/>
    <property type="match status" value="1"/>
</dbReference>
<evidence type="ECO:0000256" key="4">
    <source>
        <dbReference type="ARBA" id="ARBA00022692"/>
    </source>
</evidence>
<evidence type="ECO:0000313" key="9">
    <source>
        <dbReference type="EMBL" id="CEN52454.1"/>
    </source>
</evidence>
<keyword evidence="4 7" id="KW-0812">Transmembrane</keyword>
<comment type="similarity">
    <text evidence="2">Belongs to the CPA3 antiporters (TC 2.A.63) subunit E family.</text>
</comment>
<evidence type="ECO:0000256" key="3">
    <source>
        <dbReference type="ARBA" id="ARBA00022475"/>
    </source>
</evidence>
<comment type="subcellular location">
    <subcellularLocation>
        <location evidence="1">Cell membrane</location>
        <topology evidence="1">Multi-pass membrane protein</topology>
    </subcellularLocation>
</comment>
<keyword evidence="3" id="KW-1003">Cell membrane</keyword>
<dbReference type="PANTHER" id="PTHR34584">
    <property type="entry name" value="NA(+)/H(+) ANTIPORTER SUBUNIT E1"/>
    <property type="match status" value="1"/>
</dbReference>
<organism evidence="9 10">
    <name type="scientific">Capnocytophaga canimorsus</name>
    <dbReference type="NCBI Taxonomy" id="28188"/>
    <lineage>
        <taxon>Bacteria</taxon>
        <taxon>Pseudomonadati</taxon>
        <taxon>Bacteroidota</taxon>
        <taxon>Flavobacteriia</taxon>
        <taxon>Flavobacteriales</taxon>
        <taxon>Flavobacteriaceae</taxon>
        <taxon>Capnocytophaga</taxon>
    </lineage>
</organism>
<keyword evidence="5 7" id="KW-1133">Transmembrane helix</keyword>
<protein>
    <submittedName>
        <fullName evidence="9">Na(+)/H(+) antiporter subunit E</fullName>
    </submittedName>
</protein>
<dbReference type="AlphaFoldDB" id="A0A0B7IPB2"/>
<evidence type="ECO:0000256" key="2">
    <source>
        <dbReference type="ARBA" id="ARBA00006228"/>
    </source>
</evidence>
<evidence type="ECO:0000313" key="10">
    <source>
        <dbReference type="Proteomes" id="UP000039370"/>
    </source>
</evidence>
<gene>
    <name evidence="9" type="primary">mrpE</name>
    <name evidence="9" type="ORF">CCAN11_2450053</name>
    <name evidence="8" type="ORF">CCAN12_780092</name>
</gene>
<proteinExistence type="inferred from homology"/>
<dbReference type="PIRSF" id="PIRSF019239">
    <property type="entry name" value="MrpE"/>
    <property type="match status" value="1"/>
</dbReference>
<reference evidence="10 11" key="1">
    <citation type="submission" date="2015-01" db="EMBL/GenBank/DDBJ databases">
        <authorList>
            <person name="MANFREDI Pablo"/>
        </authorList>
    </citation>
    <scope>NUCLEOTIDE SEQUENCE [LARGE SCALE GENOMIC DNA]</scope>
    <source>
        <strain evidence="9 10">Cc11</strain>
        <strain evidence="8 11">Cc12</strain>
    </source>
</reference>
<dbReference type="RefSeq" id="WP_013997758.1">
    <property type="nucleotide sequence ID" value="NZ_BOQI01000001.1"/>
</dbReference>
<keyword evidence="6 7" id="KW-0472">Membrane</keyword>
<dbReference type="Proteomes" id="UP000044026">
    <property type="component" value="Unassembled WGS sequence"/>
</dbReference>
<dbReference type="EMBL" id="CDOK01000163">
    <property type="protein sequence ID" value="CEN52454.1"/>
    <property type="molecule type" value="Genomic_DNA"/>
</dbReference>
<dbReference type="PANTHER" id="PTHR34584:SF1">
    <property type="entry name" value="NA(+)_H(+) ANTIPORTER SUBUNIT E1"/>
    <property type="match status" value="1"/>
</dbReference>
<dbReference type="GO" id="GO:0005886">
    <property type="term" value="C:plasma membrane"/>
    <property type="evidence" value="ECO:0007669"/>
    <property type="project" value="UniProtKB-SubCell"/>
</dbReference>
<evidence type="ECO:0000256" key="6">
    <source>
        <dbReference type="ARBA" id="ARBA00023136"/>
    </source>
</evidence>